<organism evidence="2">
    <name type="scientific">Brassica cretica</name>
    <name type="common">Mustard</name>
    <dbReference type="NCBI Taxonomy" id="69181"/>
    <lineage>
        <taxon>Eukaryota</taxon>
        <taxon>Viridiplantae</taxon>
        <taxon>Streptophyta</taxon>
        <taxon>Embryophyta</taxon>
        <taxon>Tracheophyta</taxon>
        <taxon>Spermatophyta</taxon>
        <taxon>Magnoliopsida</taxon>
        <taxon>eudicotyledons</taxon>
        <taxon>Gunneridae</taxon>
        <taxon>Pentapetalae</taxon>
        <taxon>rosids</taxon>
        <taxon>malvids</taxon>
        <taxon>Brassicales</taxon>
        <taxon>Brassicaceae</taxon>
        <taxon>Brassiceae</taxon>
        <taxon>Brassica</taxon>
    </lineage>
</organism>
<dbReference type="EMBL" id="QGKY02000089">
    <property type="protein sequence ID" value="KAF2611464.1"/>
    <property type="molecule type" value="Genomic_DNA"/>
</dbReference>
<comment type="caution">
    <text evidence="2">The sequence shown here is derived from an EMBL/GenBank/DDBJ whole genome shotgun (WGS) entry which is preliminary data.</text>
</comment>
<dbReference type="EMBL" id="QGKW02001660">
    <property type="protein sequence ID" value="KAF2578203.1"/>
    <property type="molecule type" value="Genomic_DNA"/>
</dbReference>
<reference evidence="2" key="1">
    <citation type="submission" date="2019-12" db="EMBL/GenBank/DDBJ databases">
        <title>Genome sequencing and annotation of Brassica cretica.</title>
        <authorList>
            <person name="Studholme D.J."/>
            <person name="Sarris P.F."/>
        </authorList>
    </citation>
    <scope>NUCLEOTIDE SEQUENCE</scope>
    <source>
        <strain evidence="1">PFS-001/15</strain>
        <strain evidence="2">PFS-102/07</strain>
        <tissue evidence="2">Leaf</tissue>
    </source>
</reference>
<sequence length="87" mass="9734">MHVPVCGKAREMIPRNQRSFASRLGEGRETLSLLLQKVVSFDSIQFDPLSENLIRSPQRKSHSISGFRNPIIPPGSDSVTDLNLGFR</sequence>
<accession>A0A8S9LUN6</accession>
<name>A0A8S9LUN6_BRACR</name>
<gene>
    <name evidence="1" type="ORF">F2Q68_00000570</name>
    <name evidence="2" type="ORF">F2Q70_00007520</name>
</gene>
<evidence type="ECO:0000313" key="1">
    <source>
        <dbReference type="EMBL" id="KAF2578203.1"/>
    </source>
</evidence>
<proteinExistence type="predicted"/>
<dbReference type="AlphaFoldDB" id="A0A8S9LUN6"/>
<protein>
    <submittedName>
        <fullName evidence="2">Uncharacterized protein</fullName>
    </submittedName>
</protein>
<evidence type="ECO:0000313" key="2">
    <source>
        <dbReference type="EMBL" id="KAF2611464.1"/>
    </source>
</evidence>
<dbReference type="Proteomes" id="UP000712281">
    <property type="component" value="Unassembled WGS sequence"/>
</dbReference>